<dbReference type="Gene3D" id="2.40.50.40">
    <property type="match status" value="1"/>
</dbReference>
<dbReference type="PROSITE" id="PS50013">
    <property type="entry name" value="CHROMO_2"/>
    <property type="match status" value="1"/>
</dbReference>
<proteinExistence type="predicted"/>
<feature type="domain" description="Chromo" evidence="2">
    <location>
        <begin position="76"/>
        <end position="122"/>
    </location>
</feature>
<name>A0A7N8YF93_9TELE</name>
<dbReference type="InParanoid" id="A0A7N8YF93"/>
<dbReference type="InterPro" id="IPR016197">
    <property type="entry name" value="Chromo-like_dom_sf"/>
</dbReference>
<evidence type="ECO:0000259" key="2">
    <source>
        <dbReference type="PROSITE" id="PS50013"/>
    </source>
</evidence>
<dbReference type="Pfam" id="PF24626">
    <property type="entry name" value="SH3_Tf2-1"/>
    <property type="match status" value="1"/>
</dbReference>
<evidence type="ECO:0000313" key="3">
    <source>
        <dbReference type="Ensembl" id="ENSMAMP00000064025.1"/>
    </source>
</evidence>
<dbReference type="GO" id="GO:0005634">
    <property type="term" value="C:nucleus"/>
    <property type="evidence" value="ECO:0007669"/>
    <property type="project" value="UniProtKB-SubCell"/>
</dbReference>
<dbReference type="InterPro" id="IPR056924">
    <property type="entry name" value="SH3_Tf2-1"/>
</dbReference>
<protein>
    <recommendedName>
        <fullName evidence="2">Chromo domain-containing protein</fullName>
    </recommendedName>
</protein>
<dbReference type="SUPFAM" id="SSF54160">
    <property type="entry name" value="Chromo domain-like"/>
    <property type="match status" value="1"/>
</dbReference>
<dbReference type="Proteomes" id="UP000261640">
    <property type="component" value="Unplaced"/>
</dbReference>
<dbReference type="InterPro" id="IPR023780">
    <property type="entry name" value="Chromo_domain"/>
</dbReference>
<reference evidence="3" key="2">
    <citation type="submission" date="2025-09" db="UniProtKB">
        <authorList>
            <consortium name="Ensembl"/>
        </authorList>
    </citation>
    <scope>IDENTIFICATION</scope>
</reference>
<sequence length="162" mass="18283">DLLTVSMHKKLSPRFIGPFPISKVVNPVAVRLRLPRSLRIHPTFHVSKIKPEVVSSLVPAPRTPPPSRTIGGGPAYTVKCLLRSRRRGRGIQYLVDWKGYGPEECSWVPARFILDPGLIAAFCRHGLFGEEYCQDSGRWLAQHCPLCFLDCEEAFLFGPKRF</sequence>
<dbReference type="GeneTree" id="ENSGT01150000287422"/>
<dbReference type="Pfam" id="PF00385">
    <property type="entry name" value="Chromo"/>
    <property type="match status" value="1"/>
</dbReference>
<dbReference type="SMART" id="SM00298">
    <property type="entry name" value="CHROMO"/>
    <property type="match status" value="1"/>
</dbReference>
<evidence type="ECO:0000256" key="1">
    <source>
        <dbReference type="ARBA" id="ARBA00004123"/>
    </source>
</evidence>
<dbReference type="Ensembl" id="ENSMAMT00000056161.1">
    <property type="protein sequence ID" value="ENSMAMP00000064025.1"/>
    <property type="gene ID" value="ENSMAMG00000026817.1"/>
</dbReference>
<comment type="subcellular location">
    <subcellularLocation>
        <location evidence="1">Nucleus</location>
    </subcellularLocation>
</comment>
<evidence type="ECO:0000313" key="4">
    <source>
        <dbReference type="Proteomes" id="UP000261640"/>
    </source>
</evidence>
<dbReference type="InterPro" id="IPR000953">
    <property type="entry name" value="Chromo/chromo_shadow_dom"/>
</dbReference>
<accession>A0A7N8YF93</accession>
<reference evidence="3" key="1">
    <citation type="submission" date="2025-08" db="UniProtKB">
        <authorList>
            <consortium name="Ensembl"/>
        </authorList>
    </citation>
    <scope>IDENTIFICATION</scope>
</reference>
<dbReference type="AlphaFoldDB" id="A0A7N8YF93"/>
<keyword evidence="4" id="KW-1185">Reference proteome</keyword>
<organism evidence="3 4">
    <name type="scientific">Mastacembelus armatus</name>
    <name type="common">zig-zag eel</name>
    <dbReference type="NCBI Taxonomy" id="205130"/>
    <lineage>
        <taxon>Eukaryota</taxon>
        <taxon>Metazoa</taxon>
        <taxon>Chordata</taxon>
        <taxon>Craniata</taxon>
        <taxon>Vertebrata</taxon>
        <taxon>Euteleostomi</taxon>
        <taxon>Actinopterygii</taxon>
        <taxon>Neopterygii</taxon>
        <taxon>Teleostei</taxon>
        <taxon>Neoteleostei</taxon>
        <taxon>Acanthomorphata</taxon>
        <taxon>Anabantaria</taxon>
        <taxon>Synbranchiformes</taxon>
        <taxon>Mastacembelidae</taxon>
        <taxon>Mastacembelus</taxon>
    </lineage>
</organism>